<dbReference type="Proteomes" id="UP000317717">
    <property type="component" value="Unassembled WGS sequence"/>
</dbReference>
<feature type="transmembrane region" description="Helical" evidence="2">
    <location>
        <begin position="16"/>
        <end position="36"/>
    </location>
</feature>
<keyword evidence="2" id="KW-0812">Transmembrane</keyword>
<dbReference type="AlphaFoldDB" id="A0A4Y3J3K7"/>
<feature type="coiled-coil region" evidence="1">
    <location>
        <begin position="100"/>
        <end position="155"/>
    </location>
</feature>
<dbReference type="EMBL" id="BJLJ01000001">
    <property type="protein sequence ID" value="GEA66087.1"/>
    <property type="molecule type" value="Genomic_DNA"/>
</dbReference>
<keyword evidence="1" id="KW-0175">Coiled coil</keyword>
<protein>
    <recommendedName>
        <fullName evidence="5">Phage abortive infection protein</fullName>
    </recommendedName>
</protein>
<feature type="transmembrane region" description="Helical" evidence="2">
    <location>
        <begin position="87"/>
        <end position="105"/>
    </location>
</feature>
<comment type="caution">
    <text evidence="3">The sequence shown here is derived from an EMBL/GenBank/DDBJ whole genome shotgun (WGS) entry which is preliminary data.</text>
</comment>
<reference evidence="3 4" key="1">
    <citation type="submission" date="2019-06" db="EMBL/GenBank/DDBJ databases">
        <title>Whole genome shotgun sequence of Acinetobacter pittii NBRC 110514.</title>
        <authorList>
            <person name="Hosoyama A."/>
            <person name="Uohara A."/>
            <person name="Ohji S."/>
            <person name="Ichikawa N."/>
        </authorList>
    </citation>
    <scope>NUCLEOTIDE SEQUENCE [LARGE SCALE GENOMIC DNA]</scope>
    <source>
        <strain evidence="3 4">NBRC 110514</strain>
    </source>
</reference>
<organism evidence="3 4">
    <name type="scientific">Acinetobacter pittii</name>
    <name type="common">Acinetobacter genomosp. 3</name>
    <dbReference type="NCBI Taxonomy" id="48296"/>
    <lineage>
        <taxon>Bacteria</taxon>
        <taxon>Pseudomonadati</taxon>
        <taxon>Pseudomonadota</taxon>
        <taxon>Gammaproteobacteria</taxon>
        <taxon>Moraxellales</taxon>
        <taxon>Moraxellaceae</taxon>
        <taxon>Acinetobacter</taxon>
        <taxon>Acinetobacter calcoaceticus/baumannii complex</taxon>
    </lineage>
</organism>
<name>A0A4Y3J3K7_ACIPI</name>
<evidence type="ECO:0000256" key="1">
    <source>
        <dbReference type="SAM" id="Coils"/>
    </source>
</evidence>
<keyword evidence="2" id="KW-0472">Membrane</keyword>
<evidence type="ECO:0000256" key="2">
    <source>
        <dbReference type="SAM" id="Phobius"/>
    </source>
</evidence>
<dbReference type="RefSeq" id="WP_141314217.1">
    <property type="nucleotide sequence ID" value="NZ_BJLJ01000001.1"/>
</dbReference>
<keyword evidence="2" id="KW-1133">Transmembrane helix</keyword>
<evidence type="ECO:0000313" key="4">
    <source>
        <dbReference type="Proteomes" id="UP000317717"/>
    </source>
</evidence>
<evidence type="ECO:0000313" key="3">
    <source>
        <dbReference type="EMBL" id="GEA66087.1"/>
    </source>
</evidence>
<proteinExistence type="predicted"/>
<sequence length="335" mass="39299">MANFTNKKIIKNNLELFLMVFIGLGIILVWFLYPYLLQKADGPLPAEPQKVSISFKPKPEADNSEAKTKFQKIGQTYGSYGDSYGSLNTLFSGLAFAVLIISLFMQRQELRAQREELEAQRNEIRESNAIAEAQKEIAENQHKIISKQAEDAQKKYFSDQFYSLFAERNNLLSHMTVIIEGKELRGFQVIALYADKFREIRREYNVYEHDRQFFKDKWYSYTEHLYGAKTYQIQSYFKLYRLLFSMIYNSSALSDNEKNMYYQIIMNFIDVEEKFILMWLGCFYRSFKTLCNKHGLLKGLNTSNLENVALNFFDVSAFGTSKSWKETFENAEDIE</sequence>
<accession>A0A4Y3J3K7</accession>
<gene>
    <name evidence="3" type="ORF">PA3_02450</name>
</gene>
<evidence type="ECO:0008006" key="5">
    <source>
        <dbReference type="Google" id="ProtNLM"/>
    </source>
</evidence>